<proteinExistence type="predicted"/>
<name>A0A4Q7UYS9_PSEST</name>
<dbReference type="EMBL" id="SHKL01000001">
    <property type="protein sequence ID" value="RZT87096.1"/>
    <property type="molecule type" value="Genomic_DNA"/>
</dbReference>
<evidence type="ECO:0000313" key="3">
    <source>
        <dbReference type="Proteomes" id="UP000291591"/>
    </source>
</evidence>
<comment type="caution">
    <text evidence="2">The sequence shown here is derived from an EMBL/GenBank/DDBJ whole genome shotgun (WGS) entry which is preliminary data.</text>
</comment>
<feature type="compositionally biased region" description="Low complexity" evidence="1">
    <location>
        <begin position="553"/>
        <end position="567"/>
    </location>
</feature>
<evidence type="ECO:0000313" key="2">
    <source>
        <dbReference type="EMBL" id="RZT87096.1"/>
    </source>
</evidence>
<accession>A0A4Q7UYS9</accession>
<reference evidence="2 3" key="1">
    <citation type="submission" date="2019-02" db="EMBL/GenBank/DDBJ databases">
        <title>Sequencing the genomes of 1000 actinobacteria strains.</title>
        <authorList>
            <person name="Klenk H.-P."/>
        </authorList>
    </citation>
    <scope>NUCLEOTIDE SEQUENCE [LARGE SCALE GENOMIC DNA]</scope>
    <source>
        <strain evidence="2 3">DSM 45779</strain>
    </source>
</reference>
<gene>
    <name evidence="2" type="ORF">EV383_4003</name>
</gene>
<organism evidence="2 3">
    <name type="scientific">Pseudonocardia sediminis</name>
    <dbReference type="NCBI Taxonomy" id="1397368"/>
    <lineage>
        <taxon>Bacteria</taxon>
        <taxon>Bacillati</taxon>
        <taxon>Actinomycetota</taxon>
        <taxon>Actinomycetes</taxon>
        <taxon>Pseudonocardiales</taxon>
        <taxon>Pseudonocardiaceae</taxon>
        <taxon>Pseudonocardia</taxon>
    </lineage>
</organism>
<protein>
    <submittedName>
        <fullName evidence="2">Uncharacterized protein</fullName>
    </submittedName>
</protein>
<sequence length="583" mass="64300">MGRMRLVFTPGDDQGYAEARNGLLEQFHVWARRHRVEVDIALVAAAVDYKYARDRRLGRWARSHVADALGMWFPRKVTVLEPDDVPPAFHALIDFLAAHDWLDPQSDSPDALHEQVRHSTPALHDGIADERNYDLGKFWGVQLHRHGVDPADPSAVQRFLNRAGSGEADVDRHALAEIMRRDADAPARTDPTPELPPVLLPGAATLVRAAEQSVALDQLRKLTRWVRAGRRLTSDGRLNRADALDLARHLELDHIYREKARTSDDLPEVSLLLRWARAARLVRPVRGRLLPVKSAAPVLNRPIELWQRVFESVGRLGDNLGGTDVFGAPSLFGMSLAQAFPMLWVSLYAAGGGPIPLERFHRLVRDTVNADCGCVVDDLAGDVEQRLWRRDVTALLDAMELLGAIELGETLDSDELDGLVELAQREDPDPTVVTLTPMGLWAVHQHLVEQGMHVPAPGELADEDIEYVCVRLSGVRTEVAEAELTAWAESRRPADAAHELDRFLRRCDVASHRGMALHALAQTGQPGRAVAHRNRRGAADRGTEGQAPVQRTSSSSPQAGSDGSAPATPLPRPALRRDLEPTG</sequence>
<dbReference type="AlphaFoldDB" id="A0A4Q7UYS9"/>
<keyword evidence="3" id="KW-1185">Reference proteome</keyword>
<feature type="region of interest" description="Disordered" evidence="1">
    <location>
        <begin position="520"/>
        <end position="583"/>
    </location>
</feature>
<evidence type="ECO:0000256" key="1">
    <source>
        <dbReference type="SAM" id="MobiDB-lite"/>
    </source>
</evidence>
<dbReference type="Proteomes" id="UP000291591">
    <property type="component" value="Unassembled WGS sequence"/>
</dbReference>